<dbReference type="RefSeq" id="WP_272445715.1">
    <property type="nucleotide sequence ID" value="NZ_JAMQKC010000004.1"/>
</dbReference>
<dbReference type="InterPro" id="IPR000182">
    <property type="entry name" value="GNAT_dom"/>
</dbReference>
<dbReference type="PROSITE" id="PS51186">
    <property type="entry name" value="GNAT"/>
    <property type="match status" value="1"/>
</dbReference>
<dbReference type="Proteomes" id="UP001145069">
    <property type="component" value="Unassembled WGS sequence"/>
</dbReference>
<dbReference type="CDD" id="cd04301">
    <property type="entry name" value="NAT_SF"/>
    <property type="match status" value="1"/>
</dbReference>
<dbReference type="Pfam" id="PF13527">
    <property type="entry name" value="Acetyltransf_9"/>
    <property type="match status" value="1"/>
</dbReference>
<evidence type="ECO:0000313" key="2">
    <source>
        <dbReference type="EMBL" id="MDC3416704.1"/>
    </source>
</evidence>
<dbReference type="SUPFAM" id="SSF55729">
    <property type="entry name" value="Acyl-CoA N-acyltransferases (Nat)"/>
    <property type="match status" value="1"/>
</dbReference>
<name>A0A9X3WFX0_9BACI</name>
<protein>
    <submittedName>
        <fullName evidence="2">GNAT family N-acetyltransferase</fullName>
    </submittedName>
</protein>
<dbReference type="Gene3D" id="3.40.630.30">
    <property type="match status" value="1"/>
</dbReference>
<dbReference type="EMBL" id="JAMQKC010000004">
    <property type="protein sequence ID" value="MDC3416704.1"/>
    <property type="molecule type" value="Genomic_DNA"/>
</dbReference>
<dbReference type="AlphaFoldDB" id="A0A9X3WFX0"/>
<evidence type="ECO:0000313" key="3">
    <source>
        <dbReference type="Proteomes" id="UP001145069"/>
    </source>
</evidence>
<keyword evidence="3" id="KW-1185">Reference proteome</keyword>
<dbReference type="InterPro" id="IPR016181">
    <property type="entry name" value="Acyl_CoA_acyltransferase"/>
</dbReference>
<accession>A0A9X3WFX0</accession>
<proteinExistence type="predicted"/>
<dbReference type="GO" id="GO:0016747">
    <property type="term" value="F:acyltransferase activity, transferring groups other than amino-acyl groups"/>
    <property type="evidence" value="ECO:0007669"/>
    <property type="project" value="InterPro"/>
</dbReference>
<organism evidence="2 3">
    <name type="scientific">Aquibacillus salsiterrae</name>
    <dbReference type="NCBI Taxonomy" id="2950439"/>
    <lineage>
        <taxon>Bacteria</taxon>
        <taxon>Bacillati</taxon>
        <taxon>Bacillota</taxon>
        <taxon>Bacilli</taxon>
        <taxon>Bacillales</taxon>
        <taxon>Bacillaceae</taxon>
        <taxon>Aquibacillus</taxon>
    </lineage>
</organism>
<comment type="caution">
    <text evidence="2">The sequence shown here is derived from an EMBL/GenBank/DDBJ whole genome shotgun (WGS) entry which is preliminary data.</text>
</comment>
<sequence>MVAKMGIRMYKAGDEGQIQALFTKVFNKQRSMEEWQWKYINAPGKDNPWILVFEEKEAILGHIALWVFEVYVDGEMKKAGLRIDTMVDPAARGKGIYRELNEAMIEKAKASGISILHGFPAPKAKELLLQYTDGVYVTDISRYYMVLEPWKIAATITKIIKPFTILDGLYRMYRLRKVKLHLPTGYLFEAVEQCDARFDVLADKTKMLKPVMMKRDASYLNWRYVKRPGHNYTIFTLVKDEELQGYIVVKKETMKKKTGELSLGYVVDWLAIDDEKNWEYLIQGALTYLKDTDLIQAWSFPANQMVPKMHYFGLKERDRPMPFIVHHLDTDETVLDAANWWYTQGDVDSF</sequence>
<reference evidence="2" key="1">
    <citation type="submission" date="2022-06" db="EMBL/GenBank/DDBJ databases">
        <title>Aquibacillus sp. a new bacterium isolated from soil saline samples.</title>
        <authorList>
            <person name="Galisteo C."/>
            <person name="De La Haba R."/>
            <person name="Sanchez-Porro C."/>
            <person name="Ventosa A."/>
        </authorList>
    </citation>
    <scope>NUCLEOTIDE SEQUENCE</scope>
    <source>
        <strain evidence="2">3ASR75-54</strain>
    </source>
</reference>
<gene>
    <name evidence="2" type="ORF">NC799_07205</name>
</gene>
<evidence type="ECO:0000259" key="1">
    <source>
        <dbReference type="PROSITE" id="PS51186"/>
    </source>
</evidence>
<feature type="domain" description="N-acetyltransferase" evidence="1">
    <location>
        <begin position="5"/>
        <end position="153"/>
    </location>
</feature>